<feature type="compositionally biased region" description="Basic and acidic residues" evidence="1">
    <location>
        <begin position="15"/>
        <end position="25"/>
    </location>
</feature>
<accession>A0A1L9B5S9</accession>
<keyword evidence="2" id="KW-0812">Transmembrane</keyword>
<evidence type="ECO:0000256" key="2">
    <source>
        <dbReference type="SAM" id="Phobius"/>
    </source>
</evidence>
<evidence type="ECO:0000256" key="1">
    <source>
        <dbReference type="SAM" id="MobiDB-lite"/>
    </source>
</evidence>
<keyword evidence="4" id="KW-1185">Reference proteome</keyword>
<feature type="transmembrane region" description="Helical" evidence="2">
    <location>
        <begin position="184"/>
        <end position="205"/>
    </location>
</feature>
<feature type="region of interest" description="Disordered" evidence="1">
    <location>
        <begin position="1"/>
        <end position="46"/>
    </location>
</feature>
<organism evidence="3 4">
    <name type="scientific">Cystobacter ferrugineus</name>
    <dbReference type="NCBI Taxonomy" id="83449"/>
    <lineage>
        <taxon>Bacteria</taxon>
        <taxon>Pseudomonadati</taxon>
        <taxon>Myxococcota</taxon>
        <taxon>Myxococcia</taxon>
        <taxon>Myxococcales</taxon>
        <taxon>Cystobacterineae</taxon>
        <taxon>Archangiaceae</taxon>
        <taxon>Cystobacter</taxon>
    </lineage>
</organism>
<sequence length="256" mass="27197">MSVLHPPPTFSPGPRVRDAVRREPELPSLAPWEPLPEPTRAPLPEAKRREVLSLVEAARSATGDEREELAGQLGSQLEALGEGGGCREVADLLLHLLESGQLEGLVERGGRTCRSAAVESLTRLGFPYALEVRPEDLDHLRAWTRRRRGPAVPPGVLPAGVLGVGFVGQWWALSPEVASEVGGGGPFLVVLMGLALMGLMLALLAPERSPSRRAGLFVLTLLSLVEVFLGGPAGYHGAASGLAGLMACLLLVRTRR</sequence>
<feature type="transmembrane region" description="Helical" evidence="2">
    <location>
        <begin position="212"/>
        <end position="229"/>
    </location>
</feature>
<dbReference type="Proteomes" id="UP000182229">
    <property type="component" value="Unassembled WGS sequence"/>
</dbReference>
<reference evidence="4" key="1">
    <citation type="submission" date="2016-11" db="EMBL/GenBank/DDBJ databases">
        <authorList>
            <person name="Shukria A."/>
            <person name="Stevens D.C."/>
        </authorList>
    </citation>
    <scope>NUCLEOTIDE SEQUENCE [LARGE SCALE GENOMIC DNA]</scope>
    <source>
        <strain evidence="4">Cbfe23</strain>
    </source>
</reference>
<evidence type="ECO:0000313" key="3">
    <source>
        <dbReference type="EMBL" id="OJH37605.1"/>
    </source>
</evidence>
<gene>
    <name evidence="3" type="ORF">BON30_25755</name>
</gene>
<feature type="transmembrane region" description="Helical" evidence="2">
    <location>
        <begin position="235"/>
        <end position="252"/>
    </location>
</feature>
<protein>
    <submittedName>
        <fullName evidence="3">Uncharacterized protein</fullName>
    </submittedName>
</protein>
<keyword evidence="2" id="KW-1133">Transmembrane helix</keyword>
<proteinExistence type="predicted"/>
<dbReference type="EMBL" id="MPIN01000007">
    <property type="protein sequence ID" value="OJH37605.1"/>
    <property type="molecule type" value="Genomic_DNA"/>
</dbReference>
<comment type="caution">
    <text evidence="3">The sequence shown here is derived from an EMBL/GenBank/DDBJ whole genome shotgun (WGS) entry which is preliminary data.</text>
</comment>
<feature type="compositionally biased region" description="Pro residues" evidence="1">
    <location>
        <begin position="1"/>
        <end position="11"/>
    </location>
</feature>
<name>A0A1L9B5S9_9BACT</name>
<reference evidence="3 4" key="2">
    <citation type="submission" date="2016-12" db="EMBL/GenBank/DDBJ databases">
        <title>Draft Genome Sequence of Cystobacter ferrugineus Strain Cbfe23.</title>
        <authorList>
            <person name="Akbar S."/>
            <person name="Dowd S.E."/>
            <person name="Stevens D.C."/>
        </authorList>
    </citation>
    <scope>NUCLEOTIDE SEQUENCE [LARGE SCALE GENOMIC DNA]</scope>
    <source>
        <strain evidence="3 4">Cbfe23</strain>
    </source>
</reference>
<keyword evidence="2" id="KW-0472">Membrane</keyword>
<dbReference type="RefSeq" id="WP_071901074.1">
    <property type="nucleotide sequence ID" value="NZ_MPIN01000007.1"/>
</dbReference>
<feature type="transmembrane region" description="Helical" evidence="2">
    <location>
        <begin position="151"/>
        <end position="172"/>
    </location>
</feature>
<evidence type="ECO:0000313" key="4">
    <source>
        <dbReference type="Proteomes" id="UP000182229"/>
    </source>
</evidence>
<dbReference type="OrthoDB" id="5383139at2"/>
<dbReference type="AlphaFoldDB" id="A0A1L9B5S9"/>